<gene>
    <name evidence="1" type="ORF">Airi02_003590</name>
</gene>
<proteinExistence type="predicted"/>
<accession>A0A9W6RYH6</accession>
<organism evidence="1 2">
    <name type="scientific">Actinoallomurus iriomotensis</name>
    <dbReference type="NCBI Taxonomy" id="478107"/>
    <lineage>
        <taxon>Bacteria</taxon>
        <taxon>Bacillati</taxon>
        <taxon>Actinomycetota</taxon>
        <taxon>Actinomycetes</taxon>
        <taxon>Streptosporangiales</taxon>
        <taxon>Thermomonosporaceae</taxon>
        <taxon>Actinoallomurus</taxon>
    </lineage>
</organism>
<comment type="caution">
    <text evidence="1">The sequence shown here is derived from an EMBL/GenBank/DDBJ whole genome shotgun (WGS) entry which is preliminary data.</text>
</comment>
<reference evidence="1" key="1">
    <citation type="submission" date="2023-03" db="EMBL/GenBank/DDBJ databases">
        <title>Actinoallomurus iriomotensis NBRC 103684.</title>
        <authorList>
            <person name="Ichikawa N."/>
            <person name="Sato H."/>
            <person name="Tonouchi N."/>
        </authorList>
    </citation>
    <scope>NUCLEOTIDE SEQUENCE</scope>
    <source>
        <strain evidence="1">NBRC 103684</strain>
    </source>
</reference>
<dbReference type="Proteomes" id="UP001165074">
    <property type="component" value="Unassembled WGS sequence"/>
</dbReference>
<dbReference type="AlphaFoldDB" id="A0A9W6RYH6"/>
<name>A0A9W6RYH6_9ACTN</name>
<dbReference type="SUPFAM" id="SSF55073">
    <property type="entry name" value="Nucleotide cyclase"/>
    <property type="match status" value="1"/>
</dbReference>
<keyword evidence="2" id="KW-1185">Reference proteome</keyword>
<sequence length="213" mass="22964">MISDTRLVYRLLVAVDVERYSARSAMEQLRAQTDLRQVLDDAASHAGLDRALWHKQVRGDGELAVLPPEVDVPGVVGSFVQGLETAMADLNDARVGQPSLRLRLALHHGTLAPGPFGPIGDAPIVVSRLLDAGPVRKALADRQHGDLGLVISDTLFHDIVRTGFCSLAPADFEPIRVTVKGTSYRGHVRAPRMVTADATVVALAPRRFGGQRT</sequence>
<protein>
    <submittedName>
        <fullName evidence="1">Uncharacterized protein</fullName>
    </submittedName>
</protein>
<evidence type="ECO:0000313" key="2">
    <source>
        <dbReference type="Proteomes" id="UP001165074"/>
    </source>
</evidence>
<dbReference type="InterPro" id="IPR029787">
    <property type="entry name" value="Nucleotide_cyclase"/>
</dbReference>
<dbReference type="RefSeq" id="WP_285566103.1">
    <property type="nucleotide sequence ID" value="NZ_BSTK01000001.1"/>
</dbReference>
<dbReference type="EMBL" id="BSTK01000001">
    <property type="protein sequence ID" value="GLY82427.1"/>
    <property type="molecule type" value="Genomic_DNA"/>
</dbReference>
<evidence type="ECO:0000313" key="1">
    <source>
        <dbReference type="EMBL" id="GLY82427.1"/>
    </source>
</evidence>